<feature type="domain" description="BIG2" evidence="2">
    <location>
        <begin position="703"/>
        <end position="776"/>
    </location>
</feature>
<dbReference type="InterPro" id="IPR026341">
    <property type="entry name" value="T9SS_type_B"/>
</dbReference>
<feature type="domain" description="BIG2" evidence="2">
    <location>
        <begin position="1073"/>
        <end position="1146"/>
    </location>
</feature>
<feature type="domain" description="BIG2" evidence="2">
    <location>
        <begin position="630"/>
        <end position="702"/>
    </location>
</feature>
<feature type="domain" description="BIG2" evidence="2">
    <location>
        <begin position="1515"/>
        <end position="1598"/>
    </location>
</feature>
<feature type="domain" description="BIG2" evidence="2">
    <location>
        <begin position="1442"/>
        <end position="1514"/>
    </location>
</feature>
<feature type="domain" description="BIG2" evidence="2">
    <location>
        <begin position="1147"/>
        <end position="1219"/>
    </location>
</feature>
<evidence type="ECO:0000259" key="2">
    <source>
        <dbReference type="SMART" id="SM00635"/>
    </source>
</evidence>
<sequence>MKNKLLLFLLFFSFLGNKVSARDFERTLNISKIDLEWSLTVNLRDTIKKSNKLLKTAKTTAIIPPPQTTAGSACKEDTDPTVKVSMAASGGSGDVIEWFSSQTSSAKLHVGSIYSPSISQTTTYYVRAHAGIADYSVRVPVVASVYTAPPAVTLKAFPEDASICEGTQIIFTAIDGADLFEFSVDGTVVQGMSTNREFKTTTLTKGQVVRVRTRYAVNFDGNITETAWGKGAMEDNILSASLSPNALNGYINSIKISPTEDKLVFGIAGKIDNNSSSMLLFLDTKPGGFNRSNFGDVADPSMVGFNYFSNDLTPSTFDSYFQADYCLVLSTDGGGINYVADIIELKTGNSTKVNIGNVPTVTPPTVMGVNNGNSGIADYNLGFEVEVLKSLIGYTVGDIKFFALTMQDDIVTNSFLSPELSNPADYGNGVIDYNIKDPNPVVVSADALIPCYKTASISVNLNENPTVATVGIDQSKCTLSSDPLGGNTPTIGTGVWSKSLGPGLVNFSDVNSGTSTATVNVEGTYVFTWTISNGVCPPSTADIEVTFYISPLAPTASSQAECVSSPIQTLTATATAQSGESIVWYDLPTGGNVVPDPSLSALGTITYYAEAKNITTLCPSNTRTAVKLTIYALPTITGTLSICTGATTTLTGSATADATSPWTSASTGVATISISGVVTGVSAGTSLITYKNSNGCTITATVTVNALPIITGTLSVCIGANTTLTGSAMADATIPWTSASTAVATVSSSGVVTGVSAGTSLITYKNSDGCTITATVTVNALPTITGVLIVCVGATTTLTGSATADATTPWTSASTTIATISSSGVLTGVSTGTSLITYKNSNGCTITATVTVNDSPTITGTLSVCVGAITTLTGSATSHATSPWTSASAAVATISSSGIVTGVSAGTSLITYKNSNDCTITTTVTVNALPIITGILSVCLGETTTLTGSAAADATTPWTSASTAVATINSSGVVIGISAGTSLITYKNSNGCTITATITVDALPTITGTLSVCVGAITTLTGSATADATTPWTSGSTAVATVSSSGVVTGVSGGTSLITYKNSNGCTITATVIVNALPIITGTLTVCIGATTTLTGSATADATTPWTSASTAVATVSSSGIVTGVSAGTSLITYKNSDGCTITATVTVDLPTITGTLNVCIGAITTLTGSATADATTPWTSAATGVATVNNSGVVTGVSAGTSLITYKNSNGCTITATVTVDALPTITGTLSVCVGAITTLTGSATADATSPWTSASTGVATISISGVVTGVSAGTSLITYKNSNGCTITATVTVNALPIITGTLSVCIGANTTLTGSAMADATIPWTSASTAVATVSSSGVVTGVSAGTSLITYKNIDGCTITATVTVDLPTITGTLNVCIGAITTLTGSATADATAPWTSASTAVATISSSGVVTGVSAGTSLITYKNSNGCTITATVTVNDLPTITGTLSVCVGTSTTLTGSATADATSPWTSASTGVATVNSSGVVTGVSTGTSLITYKNNNGCTITTTVIVNALPIITGSLNVCIGATTALSGSATADVTTPWTSASTGVAIVDNSGVVTGISAGTSLIKYKNSNGCTITATVTVNALPISTLSSNDGDNTFCSGTSVIFTATGGTNYNFRVNGSSVQNGTSPTYPTTSLTNGQVVDVIVTTAFGCTATSTGITNTVNPLPLTPILVIIKQPTCSVTTGSFTISNYDASYTYAINPSLGVSISGNVVTAPTGKYTVIATLGSCSTSSIQTINPIPPQIQFEINGNCEDKDYVLTATPLSNSYDPNNVDYAWKDSTGATIGINSNILNVSALLSSTSEKELFPLNYTLTITSTSTGCQTIKGITVETITCNIQKGISPDGNGSNDNFDLRLLDVKKLEIFDRYGIKVYSQSNYTDQWKGQSDKGDDLPSATYYYVIEMNGGQAKTGWIYLIREK</sequence>
<evidence type="ECO:0000313" key="3">
    <source>
        <dbReference type="EMBL" id="MFE3869557.1"/>
    </source>
</evidence>
<dbReference type="EMBL" id="JBHZPZ010000029">
    <property type="protein sequence ID" value="MFE3869557.1"/>
    <property type="molecule type" value="Genomic_DNA"/>
</dbReference>
<dbReference type="Pfam" id="PF13585">
    <property type="entry name" value="CHU_C"/>
    <property type="match status" value="1"/>
</dbReference>
<accession>A0ABW6HZV4</accession>
<keyword evidence="1" id="KW-0732">Signal</keyword>
<name>A0ABW6HZV4_9FLAO</name>
<dbReference type="SUPFAM" id="SSF49373">
    <property type="entry name" value="Invasin/intimin cell-adhesion fragments"/>
    <property type="match status" value="13"/>
</dbReference>
<feature type="domain" description="BIG2" evidence="2">
    <location>
        <begin position="925"/>
        <end position="998"/>
    </location>
</feature>
<feature type="domain" description="BIG2" evidence="2">
    <location>
        <begin position="1000"/>
        <end position="1072"/>
    </location>
</feature>
<feature type="domain" description="BIG2" evidence="2">
    <location>
        <begin position="852"/>
        <end position="922"/>
    </location>
</feature>
<reference evidence="3 4" key="1">
    <citation type="submission" date="2024-06" db="EMBL/GenBank/DDBJ databases">
        <title>Flavobacterium spp. isolated from glacier.</title>
        <authorList>
            <person name="Han D."/>
        </authorList>
    </citation>
    <scope>NUCLEOTIDE SEQUENCE [LARGE SCALE GENOMIC DNA]</scope>
    <source>
        <strain evidence="3 4">LS2P90</strain>
    </source>
</reference>
<dbReference type="InterPro" id="IPR003343">
    <property type="entry name" value="Big_2"/>
</dbReference>
<feature type="domain" description="BIG2" evidence="2">
    <location>
        <begin position="1368"/>
        <end position="1440"/>
    </location>
</feature>
<feature type="domain" description="BIG2" evidence="2">
    <location>
        <begin position="1221"/>
        <end position="1293"/>
    </location>
</feature>
<evidence type="ECO:0000256" key="1">
    <source>
        <dbReference type="SAM" id="SignalP"/>
    </source>
</evidence>
<dbReference type="SMART" id="SM00635">
    <property type="entry name" value="BID_2"/>
    <property type="match status" value="13"/>
</dbReference>
<feature type="domain" description="BIG2" evidence="2">
    <location>
        <begin position="1294"/>
        <end position="1367"/>
    </location>
</feature>
<evidence type="ECO:0000313" key="4">
    <source>
        <dbReference type="Proteomes" id="UP001600109"/>
    </source>
</evidence>
<gene>
    <name evidence="3" type="ORF">ACFX5E_15955</name>
</gene>
<dbReference type="NCBIfam" id="TIGR04131">
    <property type="entry name" value="Bac_Flav_CTERM"/>
    <property type="match status" value="1"/>
</dbReference>
<dbReference type="Gene3D" id="2.60.40.1080">
    <property type="match status" value="13"/>
</dbReference>
<organism evidence="3 4">
    <name type="scientific">Flavobacterium xylosi</name>
    <dbReference type="NCBI Taxonomy" id="3230415"/>
    <lineage>
        <taxon>Bacteria</taxon>
        <taxon>Pseudomonadati</taxon>
        <taxon>Bacteroidota</taxon>
        <taxon>Flavobacteriia</taxon>
        <taxon>Flavobacteriales</taxon>
        <taxon>Flavobacteriaceae</taxon>
        <taxon>Flavobacterium</taxon>
    </lineage>
</organism>
<dbReference type="RefSeq" id="WP_379856165.1">
    <property type="nucleotide sequence ID" value="NZ_JBHZPZ010000029.1"/>
</dbReference>
<protein>
    <submittedName>
        <fullName evidence="3">Gliding motility-associated C-terminal domain-containing protein</fullName>
    </submittedName>
</protein>
<feature type="chain" id="PRO_5045812556" evidence="1">
    <location>
        <begin position="22"/>
        <end position="1928"/>
    </location>
</feature>
<feature type="signal peptide" evidence="1">
    <location>
        <begin position="1"/>
        <end position="21"/>
    </location>
</feature>
<dbReference type="Pfam" id="PF19081">
    <property type="entry name" value="Ig_7"/>
    <property type="match status" value="1"/>
</dbReference>
<dbReference type="InterPro" id="IPR044023">
    <property type="entry name" value="Ig_7"/>
</dbReference>
<keyword evidence="4" id="KW-1185">Reference proteome</keyword>
<proteinExistence type="predicted"/>
<dbReference type="InterPro" id="IPR008964">
    <property type="entry name" value="Invasin/intimin_cell_adhesion"/>
</dbReference>
<comment type="caution">
    <text evidence="3">The sequence shown here is derived from an EMBL/GenBank/DDBJ whole genome shotgun (WGS) entry which is preliminary data.</text>
</comment>
<dbReference type="Proteomes" id="UP001600109">
    <property type="component" value="Unassembled WGS sequence"/>
</dbReference>
<feature type="domain" description="BIG2" evidence="2">
    <location>
        <begin position="777"/>
        <end position="850"/>
    </location>
</feature>